<name>A0A444JEC6_9BACT</name>
<gene>
    <name evidence="1" type="ORF">VU01_11483</name>
</gene>
<keyword evidence="2" id="KW-1185">Reference proteome</keyword>
<evidence type="ECO:0000313" key="2">
    <source>
        <dbReference type="Proteomes" id="UP000288892"/>
    </source>
</evidence>
<dbReference type="Proteomes" id="UP000288892">
    <property type="component" value="Unassembled WGS sequence"/>
</dbReference>
<sequence length="83" mass="9540">MHTLKAYEEVVDFIASGTSPDTVAAFKPSNAVRERVRDLLYFEKTKGLTLEETSELDHYMQLEHLMRLAKARARKYASGKQIH</sequence>
<comment type="caution">
    <text evidence="1">The sequence shown here is derived from an EMBL/GenBank/DDBJ whole genome shotgun (WGS) entry which is preliminary data.</text>
</comment>
<organism evidence="1 2">
    <name type="scientific">Candidatus Electrothrix marina</name>
    <dbReference type="NCBI Taxonomy" id="1859130"/>
    <lineage>
        <taxon>Bacteria</taxon>
        <taxon>Pseudomonadati</taxon>
        <taxon>Thermodesulfobacteriota</taxon>
        <taxon>Desulfobulbia</taxon>
        <taxon>Desulfobulbales</taxon>
        <taxon>Desulfobulbaceae</taxon>
        <taxon>Candidatus Electrothrix</taxon>
    </lineage>
</organism>
<proteinExistence type="predicted"/>
<reference evidence="1 2" key="1">
    <citation type="submission" date="2017-01" db="EMBL/GenBank/DDBJ databases">
        <title>The cable genome- insights into the physiology and evolution of filamentous bacteria capable of sulfide oxidation via long distance electron transfer.</title>
        <authorList>
            <person name="Schreiber L."/>
            <person name="Bjerg J.T."/>
            <person name="Boggild A."/>
            <person name="Van De Vossenberg J."/>
            <person name="Meysman F."/>
            <person name="Nielsen L.P."/>
            <person name="Schramm A."/>
            <person name="Kjeldsen K.U."/>
        </authorList>
    </citation>
    <scope>NUCLEOTIDE SEQUENCE [LARGE SCALE GENOMIC DNA]</scope>
    <source>
        <strain evidence="1">A5</strain>
    </source>
</reference>
<evidence type="ECO:0000313" key="1">
    <source>
        <dbReference type="EMBL" id="RWX51378.1"/>
    </source>
</evidence>
<protein>
    <submittedName>
        <fullName evidence="1">Uncharacterized protein</fullName>
    </submittedName>
</protein>
<dbReference type="AlphaFoldDB" id="A0A444JEC6"/>
<dbReference type="EMBL" id="MTKS01000148">
    <property type="protein sequence ID" value="RWX51378.1"/>
    <property type="molecule type" value="Genomic_DNA"/>
</dbReference>
<accession>A0A444JEC6</accession>